<dbReference type="EMBL" id="FNDK01000037">
    <property type="protein sequence ID" value="SDI34855.1"/>
    <property type="molecule type" value="Genomic_DNA"/>
</dbReference>
<accession>A0A1G8JUQ2</accession>
<sequence length="265" mass="30980">MFTLALKLIIYTDNTISDMITTYSADFCKVVYISKSYDECVEKAVEWQADVIVFQLSNPIYKTQNFFVDLAETKLSPVLLAFTVVSHNEIIYSITSHHDSCLIDKLANYFTNALRNTYDCHFNYIGKEKDVDNIMTTRIKKLEKTEYLNDILRGVTQEEFFYYKRKGCLNLRDSGYYLYLYNIMDIEYMDHDLNKNIYYLVGEKLIDECKGVLDIYNGGEVFYINPTLLCIIINDIPCKSQALYQQSIMELVKKLNNIVYGILKM</sequence>
<dbReference type="Proteomes" id="UP000199163">
    <property type="component" value="Unassembled WGS sequence"/>
</dbReference>
<proteinExistence type="predicted"/>
<dbReference type="AlphaFoldDB" id="A0A1G8JUQ2"/>
<reference evidence="1 2" key="1">
    <citation type="submission" date="2016-10" db="EMBL/GenBank/DDBJ databases">
        <authorList>
            <person name="de Groot N.N."/>
        </authorList>
    </citation>
    <scope>NUCLEOTIDE SEQUENCE [LARGE SCALE GENOMIC DNA]</scope>
    <source>
        <strain evidence="1 2">DSM 21632</strain>
    </source>
</reference>
<keyword evidence="2" id="KW-1185">Reference proteome</keyword>
<dbReference type="OrthoDB" id="183331at2"/>
<name>A0A1G8JUQ2_9BACI</name>
<dbReference type="STRING" id="568899.SAMN05192534_13721"/>
<protein>
    <submittedName>
        <fullName evidence="1">Uncharacterized protein</fullName>
    </submittedName>
</protein>
<dbReference type="RefSeq" id="WP_091276684.1">
    <property type="nucleotide sequence ID" value="NZ_FNDK01000037.1"/>
</dbReference>
<evidence type="ECO:0000313" key="1">
    <source>
        <dbReference type="EMBL" id="SDI34855.1"/>
    </source>
</evidence>
<organism evidence="1 2">
    <name type="scientific">Alteribacillus persepolensis</name>
    <dbReference type="NCBI Taxonomy" id="568899"/>
    <lineage>
        <taxon>Bacteria</taxon>
        <taxon>Bacillati</taxon>
        <taxon>Bacillota</taxon>
        <taxon>Bacilli</taxon>
        <taxon>Bacillales</taxon>
        <taxon>Bacillaceae</taxon>
        <taxon>Alteribacillus</taxon>
    </lineage>
</organism>
<gene>
    <name evidence="1" type="ORF">SAMN05192534_13721</name>
</gene>
<evidence type="ECO:0000313" key="2">
    <source>
        <dbReference type="Proteomes" id="UP000199163"/>
    </source>
</evidence>